<evidence type="ECO:0000313" key="1">
    <source>
        <dbReference type="EMBL" id="QPJ64672.1"/>
    </source>
</evidence>
<dbReference type="KEGG" id="nva:G3M78_04410"/>
<protein>
    <submittedName>
        <fullName evidence="1">Uncharacterized protein</fullName>
    </submittedName>
</protein>
<dbReference type="AlphaFoldDB" id="A0A7T0C1I8"/>
<dbReference type="Proteomes" id="UP000594464">
    <property type="component" value="Chromosome"/>
</dbReference>
<proteinExistence type="predicted"/>
<dbReference type="EMBL" id="CP048620">
    <property type="protein sequence ID" value="QPJ64672.1"/>
    <property type="molecule type" value="Genomic_DNA"/>
</dbReference>
<evidence type="ECO:0000313" key="2">
    <source>
        <dbReference type="Proteomes" id="UP000594464"/>
    </source>
</evidence>
<accession>A0A7T0C1I8</accession>
<name>A0A7T0C1I8_9BACT</name>
<reference evidence="2" key="1">
    <citation type="submission" date="2020-02" db="EMBL/GenBank/DDBJ databases">
        <title>Genomic and physiological characterization of two novel Nitrospinaceae genera.</title>
        <authorList>
            <person name="Mueller A.J."/>
            <person name="Jung M.-Y."/>
            <person name="Strachan C.R."/>
            <person name="Herbold C.W."/>
            <person name="Kirkegaard R.H."/>
            <person name="Daims H."/>
        </authorList>
    </citation>
    <scope>NUCLEOTIDE SEQUENCE [LARGE SCALE GENOMIC DNA]</scope>
</reference>
<gene>
    <name evidence="1" type="ORF">G3M78_04410</name>
</gene>
<sequence length="262" mass="29039">MLEYEAGGFMNWRFKGLLALLMTLILFPYAHANLGFRMNPEPLPSPQAPSLAPAPRLAVPVPQAQTHSSGVVIQYSNLPLGAILQNISDETGLEFHVNRELSDTLVSANISAPDWRKAVEGLLAKYSRVELWADEVSASRIWLLGGTPRKDATQSERPQVEARRAIAKRAIAPTRERDDSPKITLSMLPPHILLDPGLLMYLKSNNIELPQEFRDQFETVLEGLPKDLPISPSTLNDPQFGRVIEYLKSIGAPLPEQLTSMS</sequence>
<organism evidence="1 2">
    <name type="scientific">Candidatus Nitrohelix vancouverensis</name>
    <dbReference type="NCBI Taxonomy" id="2705534"/>
    <lineage>
        <taxon>Bacteria</taxon>
        <taxon>Pseudomonadati</taxon>
        <taxon>Nitrospinota/Tectimicrobiota group</taxon>
        <taxon>Nitrospinota</taxon>
        <taxon>Nitrospinia</taxon>
        <taxon>Nitrospinales</taxon>
        <taxon>Nitrospinaceae</taxon>
        <taxon>Candidatus Nitrohelix</taxon>
    </lineage>
</organism>